<accession>A0ABD3I739</accession>
<gene>
    <name evidence="3" type="ORF">R1sor_012678</name>
</gene>
<feature type="region of interest" description="Disordered" evidence="1">
    <location>
        <begin position="1"/>
        <end position="643"/>
    </location>
</feature>
<dbReference type="Pfam" id="PF15477">
    <property type="entry name" value="SMAP"/>
    <property type="match status" value="1"/>
</dbReference>
<comment type="caution">
    <text evidence="3">The sequence shown here is derived from an EMBL/GenBank/DDBJ whole genome shotgun (WGS) entry which is preliminary data.</text>
</comment>
<sequence>MEAGVAVAGPRPSFRKPSHDTSQRNYRRRSPSHSSRSTSSSPSPTRAPTGGGKRDRSKSPSSPGKDDSKVNSVQAKKGRTAHKDDDSDKGGSPGRRDYQAGTSDRGARSHDRYEKFDSHESRRSSAAQADRSNQLQAINSSRDAYGDTRRSGDYDHSRRGHSPDRGHRDKERRRDVDRDSGRSARSKVGSREGDGEKETVREGKTDREKIRDRDRSRSRLEGRDNKREREREREKDRDRERDNGRIKSRHGDKDGETDRNRFREKERGRDRYDNNGGRDLGSPRDLDVEWKSSARERDRNRERDRDRGRYRNNSPGRDVNMERESEYEKDGSRSRRKDSGREKEKTRSDGKAGRDAAVGHSDKDLGRDRGRGREHDAYSIRDDTKGQELPRQPDVDLEDDLQDRRTKVKDENREGSRPIEKSGEKDRTRNGEKDDPKGLIKVKDELVESGHSDLGKVKEETSPPLDSLKVNHRQDDQRVGSRNIKDEIGSPYRVSELNSPKEKERAGGKAESNTDVGLETEGRRTSRDKGESSERSLDVGTRDKGKDALGCDPETGCEVKKERQSSSRRSDVEGNFRNSTKDGEATKDRSLSKRDSEKVTEGRITAAPANETDKKSADSKGSKGSKWGPEPSDLMFQGSGSEEVANDLSAAKLAALKAAELVNKNLGVPGFMSADQKKKLLWGGKKSAVEQEQTVAAAGSNRWDTVHFSDPDRQEKFHKLMGVKADSATEGKREGETEAGLFTEEKQRELQLDLEKQFAAGLRRRDGRTVGLGL</sequence>
<evidence type="ECO:0000259" key="2">
    <source>
        <dbReference type="Pfam" id="PF15477"/>
    </source>
</evidence>
<feature type="compositionally biased region" description="Basic and acidic residues" evidence="1">
    <location>
        <begin position="81"/>
        <end position="98"/>
    </location>
</feature>
<dbReference type="Proteomes" id="UP001633002">
    <property type="component" value="Unassembled WGS sequence"/>
</dbReference>
<feature type="region of interest" description="Disordered" evidence="1">
    <location>
        <begin position="722"/>
        <end position="744"/>
    </location>
</feature>
<feature type="compositionally biased region" description="Basic and acidic residues" evidence="1">
    <location>
        <begin position="281"/>
        <end position="309"/>
    </location>
</feature>
<feature type="compositionally biased region" description="Basic and acidic residues" evidence="1">
    <location>
        <begin position="189"/>
        <end position="273"/>
    </location>
</feature>
<dbReference type="AlphaFoldDB" id="A0ABD3I739"/>
<feature type="compositionally biased region" description="Polar residues" evidence="1">
    <location>
        <begin position="133"/>
        <end position="142"/>
    </location>
</feature>
<organism evidence="3 4">
    <name type="scientific">Riccia sorocarpa</name>
    <dbReference type="NCBI Taxonomy" id="122646"/>
    <lineage>
        <taxon>Eukaryota</taxon>
        <taxon>Viridiplantae</taxon>
        <taxon>Streptophyta</taxon>
        <taxon>Embryophyta</taxon>
        <taxon>Marchantiophyta</taxon>
        <taxon>Marchantiopsida</taxon>
        <taxon>Marchantiidae</taxon>
        <taxon>Marchantiales</taxon>
        <taxon>Ricciaceae</taxon>
        <taxon>Riccia</taxon>
    </lineage>
</organism>
<feature type="compositionally biased region" description="Basic and acidic residues" evidence="1">
    <location>
        <begin position="557"/>
        <end position="601"/>
    </location>
</feature>
<feature type="compositionally biased region" description="Basic and acidic residues" evidence="1">
    <location>
        <begin position="402"/>
        <end position="461"/>
    </location>
</feature>
<dbReference type="EMBL" id="JBJQOH010000002">
    <property type="protein sequence ID" value="KAL3698602.1"/>
    <property type="molecule type" value="Genomic_DNA"/>
</dbReference>
<feature type="domain" description="Small acidic protein-like" evidence="2">
    <location>
        <begin position="703"/>
        <end position="773"/>
    </location>
</feature>
<name>A0ABD3I739_9MARC</name>
<evidence type="ECO:0000313" key="4">
    <source>
        <dbReference type="Proteomes" id="UP001633002"/>
    </source>
</evidence>
<proteinExistence type="predicted"/>
<keyword evidence="4" id="KW-1185">Reference proteome</keyword>
<feature type="compositionally biased region" description="Basic and acidic residues" evidence="1">
    <location>
        <begin position="144"/>
        <end position="182"/>
    </location>
</feature>
<feature type="compositionally biased region" description="Basic and acidic residues" evidence="1">
    <location>
        <begin position="611"/>
        <end position="621"/>
    </location>
</feature>
<feature type="compositionally biased region" description="Basic and acidic residues" evidence="1">
    <location>
        <begin position="319"/>
        <end position="354"/>
    </location>
</feature>
<feature type="compositionally biased region" description="Low complexity" evidence="1">
    <location>
        <begin position="32"/>
        <end position="48"/>
    </location>
</feature>
<feature type="compositionally biased region" description="Basic and acidic residues" evidence="1">
    <location>
        <begin position="52"/>
        <end position="69"/>
    </location>
</feature>
<feature type="compositionally biased region" description="Basic and acidic residues" evidence="1">
    <location>
        <begin position="520"/>
        <end position="549"/>
    </location>
</feature>
<feature type="compositionally biased region" description="Basic and acidic residues" evidence="1">
    <location>
        <begin position="499"/>
        <end position="508"/>
    </location>
</feature>
<feature type="compositionally biased region" description="Basic and acidic residues" evidence="1">
    <location>
        <begin position="727"/>
        <end position="736"/>
    </location>
</feature>
<feature type="compositionally biased region" description="Basic and acidic residues" evidence="1">
    <location>
        <begin position="105"/>
        <end position="123"/>
    </location>
</feature>
<evidence type="ECO:0000256" key="1">
    <source>
        <dbReference type="SAM" id="MobiDB-lite"/>
    </source>
</evidence>
<dbReference type="PANTHER" id="PTHR22426:SF2">
    <property type="entry name" value="ARGININE_SERINE-RICH COILED-COIL PROTEIN 2"/>
    <property type="match status" value="1"/>
</dbReference>
<evidence type="ECO:0000313" key="3">
    <source>
        <dbReference type="EMBL" id="KAL3698602.1"/>
    </source>
</evidence>
<protein>
    <recommendedName>
        <fullName evidence="2">Small acidic protein-like domain-containing protein</fullName>
    </recommendedName>
</protein>
<dbReference type="InterPro" id="IPR028124">
    <property type="entry name" value="SMAP_dom"/>
</dbReference>
<feature type="compositionally biased region" description="Basic and acidic residues" evidence="1">
    <location>
        <begin position="472"/>
        <end position="488"/>
    </location>
</feature>
<feature type="compositionally biased region" description="Basic and acidic residues" evidence="1">
    <location>
        <begin position="360"/>
        <end position="394"/>
    </location>
</feature>
<reference evidence="3 4" key="1">
    <citation type="submission" date="2024-09" db="EMBL/GenBank/DDBJ databases">
        <title>Chromosome-scale assembly of Riccia sorocarpa.</title>
        <authorList>
            <person name="Paukszto L."/>
        </authorList>
    </citation>
    <scope>NUCLEOTIDE SEQUENCE [LARGE SCALE GENOMIC DNA]</scope>
    <source>
        <strain evidence="3">LP-2024</strain>
        <tissue evidence="3">Aerial parts of the thallus</tissue>
    </source>
</reference>
<dbReference type="PANTHER" id="PTHR22426">
    <property type="entry name" value="ARGININE_SERINE-RICH COILED-COIL PROTEIN 2"/>
    <property type="match status" value="1"/>
</dbReference>